<evidence type="ECO:0000313" key="2">
    <source>
        <dbReference type="Proteomes" id="UP000238206"/>
    </source>
</evidence>
<accession>A0A2S8IY35</accession>
<dbReference type="AlphaFoldDB" id="A0A2S8IY35"/>
<comment type="caution">
    <text evidence="1">The sequence shown here is derived from an EMBL/GenBank/DDBJ whole genome shotgun (WGS) entry which is preliminary data.</text>
</comment>
<reference evidence="1 2" key="1">
    <citation type="submission" date="2018-02" db="EMBL/GenBank/DDBJ databases">
        <title>Draft genome sequencing of Burkholderia cepacia Y14-15.</title>
        <authorList>
            <person name="Zheng B.-X."/>
        </authorList>
    </citation>
    <scope>NUCLEOTIDE SEQUENCE [LARGE SCALE GENOMIC DNA]</scope>
    <source>
        <strain evidence="1 2">Y14-15</strain>
    </source>
</reference>
<gene>
    <name evidence="1" type="ORF">C5615_09675</name>
</gene>
<proteinExistence type="predicted"/>
<protein>
    <submittedName>
        <fullName evidence="1">Uncharacterized protein</fullName>
    </submittedName>
</protein>
<dbReference type="Proteomes" id="UP000238206">
    <property type="component" value="Unassembled WGS sequence"/>
</dbReference>
<name>A0A2S8IY35_BURCE</name>
<dbReference type="EMBL" id="PUIQ01000009">
    <property type="protein sequence ID" value="PQP19701.1"/>
    <property type="molecule type" value="Genomic_DNA"/>
</dbReference>
<sequence>MARRIRVKGDDAYRPDVVAVDIYVPTRARPILQSAEGWRPNSRSVLRATARVSQNARELAPFMSSGRSKWFFGTR</sequence>
<organism evidence="1 2">
    <name type="scientific">Burkholderia cepacia</name>
    <name type="common">Pseudomonas cepacia</name>
    <dbReference type="NCBI Taxonomy" id="292"/>
    <lineage>
        <taxon>Bacteria</taxon>
        <taxon>Pseudomonadati</taxon>
        <taxon>Pseudomonadota</taxon>
        <taxon>Betaproteobacteria</taxon>
        <taxon>Burkholderiales</taxon>
        <taxon>Burkholderiaceae</taxon>
        <taxon>Burkholderia</taxon>
        <taxon>Burkholderia cepacia complex</taxon>
    </lineage>
</organism>
<evidence type="ECO:0000313" key="1">
    <source>
        <dbReference type="EMBL" id="PQP19701.1"/>
    </source>
</evidence>